<accession>A0A9W3TIQ8</accession>
<organism evidence="2 3">
    <name type="scientific">Bacillus thuringiensis</name>
    <dbReference type="NCBI Taxonomy" id="1428"/>
    <lineage>
        <taxon>Bacteria</taxon>
        <taxon>Bacillati</taxon>
        <taxon>Bacillota</taxon>
        <taxon>Bacilli</taxon>
        <taxon>Bacillales</taxon>
        <taxon>Bacillaceae</taxon>
        <taxon>Bacillus</taxon>
        <taxon>Bacillus cereus group</taxon>
    </lineage>
</organism>
<dbReference type="Gene3D" id="1.10.260.40">
    <property type="entry name" value="lambda repressor-like DNA-binding domains"/>
    <property type="match status" value="1"/>
</dbReference>
<evidence type="ECO:0000313" key="2">
    <source>
        <dbReference type="EMBL" id="AQY42338.1"/>
    </source>
</evidence>
<dbReference type="InterPro" id="IPR010982">
    <property type="entry name" value="Lambda_DNA-bd_dom_sf"/>
</dbReference>
<keyword evidence="1" id="KW-0238">DNA-binding</keyword>
<gene>
    <name evidence="2" type="ORF">B4918_31015</name>
</gene>
<dbReference type="PANTHER" id="PTHR46558:SF4">
    <property type="entry name" value="DNA-BIDING PHAGE PROTEIN"/>
    <property type="match status" value="1"/>
</dbReference>
<protein>
    <submittedName>
        <fullName evidence="2">Uncharacterized protein</fullName>
    </submittedName>
</protein>
<dbReference type="InterPro" id="IPR001387">
    <property type="entry name" value="Cro/C1-type_HTH"/>
</dbReference>
<dbReference type="CDD" id="cd00093">
    <property type="entry name" value="HTH_XRE"/>
    <property type="match status" value="1"/>
</dbReference>
<geneLocation type="plasmid" evidence="2 3">
    <name>unnamed1</name>
</geneLocation>
<evidence type="ECO:0000256" key="1">
    <source>
        <dbReference type="ARBA" id="ARBA00023125"/>
    </source>
</evidence>
<sequence>MDFNHTEVKKLRLEHKMSQEVLGKQVGCTRSAISLIESGKCAPSRKTLICFAEIFGVSIDHFFKISNT</sequence>
<dbReference type="SUPFAM" id="SSF47413">
    <property type="entry name" value="lambda repressor-like DNA-binding domains"/>
    <property type="match status" value="1"/>
</dbReference>
<reference evidence="2 3" key="1">
    <citation type="submission" date="2017-03" db="EMBL/GenBank/DDBJ databases">
        <title>Complete genome sequence of Bacillus thuringiensis L-7601, a novel melanin producing strain.</title>
        <authorList>
            <person name="Cai J."/>
            <person name="Cao Z."/>
            <person name="Tan T."/>
        </authorList>
    </citation>
    <scope>NUCLEOTIDE SEQUENCE [LARGE SCALE GENOMIC DNA]</scope>
    <source>
        <strain evidence="2 3">L-7601</strain>
        <plasmid evidence="2 3">unnamed1</plasmid>
    </source>
</reference>
<dbReference type="Pfam" id="PF01381">
    <property type="entry name" value="HTH_3"/>
    <property type="match status" value="1"/>
</dbReference>
<name>A0A9W3TIQ8_BACTU</name>
<dbReference type="Proteomes" id="UP000191057">
    <property type="component" value="Plasmid unnamed1"/>
</dbReference>
<evidence type="ECO:0000313" key="3">
    <source>
        <dbReference type="Proteomes" id="UP000191057"/>
    </source>
</evidence>
<dbReference type="PROSITE" id="PS50943">
    <property type="entry name" value="HTH_CROC1"/>
    <property type="match status" value="1"/>
</dbReference>
<dbReference type="PANTHER" id="PTHR46558">
    <property type="entry name" value="TRACRIPTIONAL REGULATORY PROTEIN-RELATED-RELATED"/>
    <property type="match status" value="1"/>
</dbReference>
<dbReference type="GO" id="GO:0003677">
    <property type="term" value="F:DNA binding"/>
    <property type="evidence" value="ECO:0007669"/>
    <property type="project" value="UniProtKB-KW"/>
</dbReference>
<proteinExistence type="predicted"/>
<dbReference type="AlphaFoldDB" id="A0A9W3TIQ8"/>
<dbReference type="RefSeq" id="WP_079246381.1">
    <property type="nucleotide sequence ID" value="NZ_JARSYF010000044.1"/>
</dbReference>
<keyword evidence="2" id="KW-0614">Plasmid</keyword>
<dbReference type="SMART" id="SM00530">
    <property type="entry name" value="HTH_XRE"/>
    <property type="match status" value="1"/>
</dbReference>
<dbReference type="EMBL" id="CP020003">
    <property type="protein sequence ID" value="AQY42338.1"/>
    <property type="molecule type" value="Genomic_DNA"/>
</dbReference>